<dbReference type="FunFam" id="3.40.50.1980:FF:000044">
    <property type="entry name" value="ABC transporter substrate-binding protein"/>
    <property type="match status" value="1"/>
</dbReference>
<evidence type="ECO:0000259" key="3">
    <source>
        <dbReference type="PROSITE" id="PS50983"/>
    </source>
</evidence>
<dbReference type="PANTHER" id="PTHR30535">
    <property type="entry name" value="VITAMIN B12-BINDING PROTEIN"/>
    <property type="match status" value="1"/>
</dbReference>
<evidence type="ECO:0000256" key="1">
    <source>
        <dbReference type="ARBA" id="ARBA00022729"/>
    </source>
</evidence>
<protein>
    <submittedName>
        <fullName evidence="4">Metal binding protein, putative</fullName>
    </submittedName>
</protein>
<dbReference type="CDD" id="cd01143">
    <property type="entry name" value="YvrC"/>
    <property type="match status" value="1"/>
</dbReference>
<dbReference type="Gene3D" id="3.40.50.1980">
    <property type="entry name" value="Nitrogenase molybdenum iron protein domain"/>
    <property type="match status" value="2"/>
</dbReference>
<sequence>MPLRDANGSAGPCSWPAETRPHLSPSEGQFSERATPAFWCLLWPRPGQVFSCACPDLPPPHPECSMRLISLTLLALLSSAAATKYPLTVTDDLGRTVVIKSEPRRVVAMLPSHTETLVALGAADKLVAVDTYSNFPRRVVEKLPRVGSAFKPDLEAIVALKPDLILADESSGSKLTSKLAALGLTVYGGTAQSYNEVFEKMAVIGKMVNRETNATRLITTTRADLNALQQSVRQLPKISVYYEVDPAPYSVGPNSFIGTLIAKAGGQTIIPAKLGDFPKIDPELIVKANPQVIIGVTPDDAKKRGGWTTLNAVKAGWVYKPTDEERDALSRPGPRLPVALRALIKMIHPEAK</sequence>
<dbReference type="PANTHER" id="PTHR30535:SF34">
    <property type="entry name" value="MOLYBDATE-BINDING PROTEIN MOLA"/>
    <property type="match status" value="1"/>
</dbReference>
<dbReference type="FunCoup" id="Q9RZV4">
    <property type="interactions" value="216"/>
</dbReference>
<feature type="domain" description="Fe/B12 periplasmic-binding" evidence="3">
    <location>
        <begin position="105"/>
        <end position="351"/>
    </location>
</feature>
<gene>
    <name evidence="4" type="ordered locus">DR_B0007</name>
</gene>
<dbReference type="InterPro" id="IPR002491">
    <property type="entry name" value="ABC_transptr_periplasmic_BD"/>
</dbReference>
<accession>Q9RZV4</accession>
<dbReference type="PIR" id="G75618">
    <property type="entry name" value="G75618"/>
</dbReference>
<dbReference type="PATRIC" id="fig|243230.17.peg.5"/>
<dbReference type="InterPro" id="IPR050902">
    <property type="entry name" value="ABC_Transporter_SBP"/>
</dbReference>
<reference evidence="4 5" key="1">
    <citation type="journal article" date="1999" name="Science">
        <title>Genome sequence of the radioresistant bacterium Deinococcus radiodurans R1.</title>
        <authorList>
            <person name="White O."/>
            <person name="Eisen J.A."/>
            <person name="Heidelberg J.F."/>
            <person name="Hickey E.K."/>
            <person name="Peterson J.D."/>
            <person name="Dodson R.J."/>
            <person name="Haft D.H."/>
            <person name="Gwinn M.L."/>
            <person name="Nelson W.C."/>
            <person name="Richardson D.L."/>
            <person name="Moffat K.S."/>
            <person name="Qin H."/>
            <person name="Jiang L."/>
            <person name="Pamphile W."/>
            <person name="Crosby M."/>
            <person name="Shen M."/>
            <person name="Vamathevan J.J."/>
            <person name="Lam P."/>
            <person name="McDonald L."/>
            <person name="Utterback T."/>
            <person name="Zalewski C."/>
            <person name="Makarova K.S."/>
            <person name="Aravind L."/>
            <person name="Daly M.J."/>
            <person name="Minton K.W."/>
            <person name="Fleischmann R.D."/>
            <person name="Ketchum K.A."/>
            <person name="Nelson K.E."/>
            <person name="Salzberg S."/>
            <person name="Smith H.O."/>
            <person name="Venter J.C."/>
            <person name="Fraser C.M."/>
        </authorList>
    </citation>
    <scope>NUCLEOTIDE SEQUENCE [LARGE SCALE GENOMIC DNA]</scope>
    <source>
        <strain evidence="5">ATCC 13939 / DSM 20539 / JCM 16871 / LMG 4051 / NBRC 15346 / NCIMB 9279 / R1 / VKM B-1422</strain>
    </source>
</reference>
<geneLocation type="plasmid" evidence="5">
    <name>megaplasmid MP1</name>
</geneLocation>
<evidence type="ECO:0000313" key="4">
    <source>
        <dbReference type="EMBL" id="AAF12569.1"/>
    </source>
</evidence>
<dbReference type="KEGG" id="dra:DR_B0007"/>
<proteinExistence type="predicted"/>
<dbReference type="NCBIfam" id="NF038402">
    <property type="entry name" value="TroA_like"/>
    <property type="match status" value="1"/>
</dbReference>
<organism evidence="4 5">
    <name type="scientific">Deinococcus radiodurans (strain ATCC 13939 / DSM 20539 / JCM 16871 / CCUG 27074 / LMG 4051 / NBRC 15346 / NCIMB 9279 / VKM B-1422 / R1)</name>
    <dbReference type="NCBI Taxonomy" id="243230"/>
    <lineage>
        <taxon>Bacteria</taxon>
        <taxon>Thermotogati</taxon>
        <taxon>Deinococcota</taxon>
        <taxon>Deinococci</taxon>
        <taxon>Deinococcales</taxon>
        <taxon>Deinococcaceae</taxon>
        <taxon>Deinococcus</taxon>
    </lineage>
</organism>
<dbReference type="EnsemblBacteria" id="AAF12569">
    <property type="protein sequence ID" value="AAF12569"/>
    <property type="gene ID" value="DR_B0007"/>
</dbReference>
<dbReference type="PROSITE" id="PS50983">
    <property type="entry name" value="FE_B12_PBP"/>
    <property type="match status" value="1"/>
</dbReference>
<dbReference type="AlphaFoldDB" id="Q9RZV4"/>
<feature type="region of interest" description="Disordered" evidence="2">
    <location>
        <begin position="1"/>
        <end position="29"/>
    </location>
</feature>
<dbReference type="OrthoDB" id="9816357at2"/>
<keyword evidence="5" id="KW-1185">Reference proteome</keyword>
<dbReference type="HOGENOM" id="CLU_038034_2_5_0"/>
<evidence type="ECO:0000313" key="5">
    <source>
        <dbReference type="Proteomes" id="UP000002524"/>
    </source>
</evidence>
<name>Q9RZV4_DEIRA</name>
<dbReference type="InterPro" id="IPR054828">
    <property type="entry name" value="Vit_B12_bind_prot"/>
</dbReference>
<dbReference type="InParanoid" id="Q9RZV4"/>
<dbReference type="SUPFAM" id="SSF53807">
    <property type="entry name" value="Helical backbone' metal receptor"/>
    <property type="match status" value="1"/>
</dbReference>
<evidence type="ECO:0000256" key="2">
    <source>
        <dbReference type="SAM" id="MobiDB-lite"/>
    </source>
</evidence>
<dbReference type="Pfam" id="PF01497">
    <property type="entry name" value="Peripla_BP_2"/>
    <property type="match status" value="1"/>
</dbReference>
<dbReference type="Proteomes" id="UP000002524">
    <property type="component" value="Plasmid MP1"/>
</dbReference>
<keyword evidence="1" id="KW-0732">Signal</keyword>
<dbReference type="GO" id="GO:0071281">
    <property type="term" value="P:cellular response to iron ion"/>
    <property type="evidence" value="ECO:0000318"/>
    <property type="project" value="GO_Central"/>
</dbReference>
<dbReference type="EMBL" id="AE001826">
    <property type="protein sequence ID" value="AAF12569.1"/>
    <property type="molecule type" value="Genomic_DNA"/>
</dbReference>
<keyword evidence="4" id="KW-0614">Plasmid</keyword>